<evidence type="ECO:0000313" key="3">
    <source>
        <dbReference type="Proteomes" id="UP000770717"/>
    </source>
</evidence>
<feature type="region of interest" description="Disordered" evidence="1">
    <location>
        <begin position="83"/>
        <end position="110"/>
    </location>
</feature>
<protein>
    <submittedName>
        <fullName evidence="2">Uncharacterized protein</fullName>
    </submittedName>
</protein>
<dbReference type="Proteomes" id="UP000770717">
    <property type="component" value="Unassembled WGS sequence"/>
</dbReference>
<feature type="region of interest" description="Disordered" evidence="1">
    <location>
        <begin position="30"/>
        <end position="63"/>
    </location>
</feature>
<evidence type="ECO:0000256" key="1">
    <source>
        <dbReference type="SAM" id="MobiDB-lite"/>
    </source>
</evidence>
<name>A0A8J6K4G2_ELECQ</name>
<keyword evidence="3" id="KW-1185">Reference proteome</keyword>
<proteinExistence type="predicted"/>
<reference evidence="2" key="1">
    <citation type="thesis" date="2020" institute="ProQuest LLC" country="789 East Eisenhower Parkway, Ann Arbor, MI, USA">
        <title>Comparative Genomics and Chromosome Evolution.</title>
        <authorList>
            <person name="Mudd A.B."/>
        </authorList>
    </citation>
    <scope>NUCLEOTIDE SEQUENCE</scope>
    <source>
        <strain evidence="2">HN-11 Male</strain>
        <tissue evidence="2">Kidney and liver</tissue>
    </source>
</reference>
<sequence length="110" mass="11826">MASAGSGQANEGQKMHLNLKVKNTPLLLTIQPPTEHTGGPESRGDADWGKPCAEPGSPTEDEAADSEMIFENGHFALDKVRDYNSHPQVTENGTRQPVKSQSETNDIAVI</sequence>
<feature type="compositionally biased region" description="Polar residues" evidence="1">
    <location>
        <begin position="85"/>
        <end position="110"/>
    </location>
</feature>
<organism evidence="2 3">
    <name type="scientific">Eleutherodactylus coqui</name>
    <name type="common">Puerto Rican coqui</name>
    <dbReference type="NCBI Taxonomy" id="57060"/>
    <lineage>
        <taxon>Eukaryota</taxon>
        <taxon>Metazoa</taxon>
        <taxon>Chordata</taxon>
        <taxon>Craniata</taxon>
        <taxon>Vertebrata</taxon>
        <taxon>Euteleostomi</taxon>
        <taxon>Amphibia</taxon>
        <taxon>Batrachia</taxon>
        <taxon>Anura</taxon>
        <taxon>Neobatrachia</taxon>
        <taxon>Hyloidea</taxon>
        <taxon>Eleutherodactylidae</taxon>
        <taxon>Eleutherodactylinae</taxon>
        <taxon>Eleutherodactylus</taxon>
        <taxon>Eleutherodactylus</taxon>
    </lineage>
</organism>
<accession>A0A8J6K4G2</accession>
<gene>
    <name evidence="2" type="ORF">GDO78_003452</name>
</gene>
<evidence type="ECO:0000313" key="2">
    <source>
        <dbReference type="EMBL" id="KAG9474994.1"/>
    </source>
</evidence>
<dbReference type="AlphaFoldDB" id="A0A8J6K4G2"/>
<dbReference type="EMBL" id="WNTK01000012">
    <property type="protein sequence ID" value="KAG9474994.1"/>
    <property type="molecule type" value="Genomic_DNA"/>
</dbReference>
<feature type="non-terminal residue" evidence="2">
    <location>
        <position position="110"/>
    </location>
</feature>
<comment type="caution">
    <text evidence="2">The sequence shown here is derived from an EMBL/GenBank/DDBJ whole genome shotgun (WGS) entry which is preliminary data.</text>
</comment>